<evidence type="ECO:0000256" key="1">
    <source>
        <dbReference type="SAM" id="MobiDB-lite"/>
    </source>
</evidence>
<feature type="region of interest" description="Disordered" evidence="1">
    <location>
        <begin position="196"/>
        <end position="256"/>
    </location>
</feature>
<dbReference type="PANTHER" id="PTHR38645:SF1">
    <property type="entry name" value="YALI0F12243P"/>
    <property type="match status" value="1"/>
</dbReference>
<reference evidence="2" key="1">
    <citation type="submission" date="2021-03" db="EMBL/GenBank/DDBJ databases">
        <title>Comparative genomics and phylogenomic investigation of the class Geoglossomycetes provide insights into ecological specialization and systematics.</title>
        <authorList>
            <person name="Melie T."/>
            <person name="Pirro S."/>
            <person name="Miller A.N."/>
            <person name="Quandt A."/>
        </authorList>
    </citation>
    <scope>NUCLEOTIDE SEQUENCE</scope>
    <source>
        <strain evidence="2">GBOQ0MN5Z8</strain>
    </source>
</reference>
<feature type="compositionally biased region" description="Low complexity" evidence="1">
    <location>
        <begin position="243"/>
        <end position="255"/>
    </location>
</feature>
<dbReference type="AlphaFoldDB" id="A0A9P8L3K2"/>
<gene>
    <name evidence="2" type="ORF">FGG08_003500</name>
</gene>
<feature type="region of interest" description="Disordered" evidence="1">
    <location>
        <begin position="1"/>
        <end position="24"/>
    </location>
</feature>
<feature type="compositionally biased region" description="Polar residues" evidence="1">
    <location>
        <begin position="1"/>
        <end position="22"/>
    </location>
</feature>
<feature type="compositionally biased region" description="Polar residues" evidence="1">
    <location>
        <begin position="201"/>
        <end position="222"/>
    </location>
</feature>
<comment type="caution">
    <text evidence="2">The sequence shown here is derived from an EMBL/GenBank/DDBJ whole genome shotgun (WGS) entry which is preliminary data.</text>
</comment>
<dbReference type="PANTHER" id="PTHR38645">
    <property type="entry name" value="CHROMOSOME 9, WHOLE GENOME SHOTGUN SEQUENCE"/>
    <property type="match status" value="1"/>
</dbReference>
<evidence type="ECO:0000313" key="3">
    <source>
        <dbReference type="Proteomes" id="UP000698800"/>
    </source>
</evidence>
<dbReference type="OrthoDB" id="21418at2759"/>
<dbReference type="EMBL" id="JAGHQL010000062">
    <property type="protein sequence ID" value="KAH0542036.1"/>
    <property type="molecule type" value="Genomic_DNA"/>
</dbReference>
<feature type="compositionally biased region" description="Low complexity" evidence="1">
    <location>
        <begin position="126"/>
        <end position="142"/>
    </location>
</feature>
<name>A0A9P8L3K2_9PEZI</name>
<sequence>MDSMRSLNTSLPVSSPPKQATNEPPELLLQAFKSAALSVTTLYKLAAAEPDRARKEGYQEALDDLLHFLDRENLGLGDGEGWKVRQWATAAKVEGRDCASGATASDSDDERAEAQKRARSLSPVAQRTRNTQEQQRSQQTTRLSSPVRTGSAPPAVSIQLPSQQQQQIPFARPDPFTFRSSIPLPQHLDADIELPDHDIFSGSSSQSSNHDTTQFQQQSNAPSLRVEVVPRATRSSTRHSAHNTRSMTNSRSSTSIGSLGAGAGFKRRLPFGEFFDLGGLDSNRKDGFGGPGGAKRGRLS</sequence>
<organism evidence="2 3">
    <name type="scientific">Glutinoglossum americanum</name>
    <dbReference type="NCBI Taxonomy" id="1670608"/>
    <lineage>
        <taxon>Eukaryota</taxon>
        <taxon>Fungi</taxon>
        <taxon>Dikarya</taxon>
        <taxon>Ascomycota</taxon>
        <taxon>Pezizomycotina</taxon>
        <taxon>Geoglossomycetes</taxon>
        <taxon>Geoglossales</taxon>
        <taxon>Geoglossaceae</taxon>
        <taxon>Glutinoglossum</taxon>
    </lineage>
</organism>
<feature type="compositionally biased region" description="Low complexity" evidence="1">
    <location>
        <begin position="157"/>
        <end position="167"/>
    </location>
</feature>
<accession>A0A9P8L3K2</accession>
<dbReference type="Proteomes" id="UP000698800">
    <property type="component" value="Unassembled WGS sequence"/>
</dbReference>
<evidence type="ECO:0000313" key="2">
    <source>
        <dbReference type="EMBL" id="KAH0542036.1"/>
    </source>
</evidence>
<keyword evidence="3" id="KW-1185">Reference proteome</keyword>
<proteinExistence type="predicted"/>
<protein>
    <submittedName>
        <fullName evidence="2">Uncharacterized protein</fullName>
    </submittedName>
</protein>
<feature type="region of interest" description="Disordered" evidence="1">
    <location>
        <begin position="93"/>
        <end position="167"/>
    </location>
</feature>
<feature type="region of interest" description="Disordered" evidence="1">
    <location>
        <begin position="277"/>
        <end position="300"/>
    </location>
</feature>